<accession>A0A1I7S672</accession>
<evidence type="ECO:0000256" key="2">
    <source>
        <dbReference type="SAM" id="Phobius"/>
    </source>
</evidence>
<organism evidence="4 6">
    <name type="scientific">Bursaphelenchus xylophilus</name>
    <name type="common">Pinewood nematode worm</name>
    <name type="synonym">Aphelenchoides xylophilus</name>
    <dbReference type="NCBI Taxonomy" id="6326"/>
    <lineage>
        <taxon>Eukaryota</taxon>
        <taxon>Metazoa</taxon>
        <taxon>Ecdysozoa</taxon>
        <taxon>Nematoda</taxon>
        <taxon>Chromadorea</taxon>
        <taxon>Rhabditida</taxon>
        <taxon>Tylenchina</taxon>
        <taxon>Tylenchomorpha</taxon>
        <taxon>Aphelenchoidea</taxon>
        <taxon>Aphelenchoididae</taxon>
        <taxon>Bursaphelenchus</taxon>
    </lineage>
</organism>
<keyword evidence="2" id="KW-0472">Membrane</keyword>
<dbReference type="WBParaSite" id="BXY_0850800.1">
    <property type="protein sequence ID" value="BXY_0850800.1"/>
    <property type="gene ID" value="BXY_0850800"/>
</dbReference>
<evidence type="ECO:0000313" key="3">
    <source>
        <dbReference type="EMBL" id="CAD5208331.1"/>
    </source>
</evidence>
<dbReference type="eggNOG" id="ENOG502THCQ">
    <property type="taxonomic scope" value="Eukaryota"/>
</dbReference>
<dbReference type="Proteomes" id="UP000095284">
    <property type="component" value="Unplaced"/>
</dbReference>
<keyword evidence="5" id="KW-1185">Reference proteome</keyword>
<dbReference type="Proteomes" id="UP000659654">
    <property type="component" value="Unassembled WGS sequence"/>
</dbReference>
<feature type="transmembrane region" description="Helical" evidence="2">
    <location>
        <begin position="9"/>
        <end position="26"/>
    </location>
</feature>
<evidence type="ECO:0000313" key="5">
    <source>
        <dbReference type="Proteomes" id="UP000659654"/>
    </source>
</evidence>
<keyword evidence="2" id="KW-1133">Transmembrane helix</keyword>
<evidence type="ECO:0000313" key="4">
    <source>
        <dbReference type="Proteomes" id="UP000095284"/>
    </source>
</evidence>
<feature type="compositionally biased region" description="Low complexity" evidence="1">
    <location>
        <begin position="133"/>
        <end position="148"/>
    </location>
</feature>
<reference evidence="6" key="1">
    <citation type="submission" date="2016-11" db="UniProtKB">
        <authorList>
            <consortium name="WormBaseParasite"/>
        </authorList>
    </citation>
    <scope>IDENTIFICATION</scope>
</reference>
<feature type="compositionally biased region" description="Basic and acidic residues" evidence="1">
    <location>
        <begin position="103"/>
        <end position="118"/>
    </location>
</feature>
<dbReference type="AlphaFoldDB" id="A0A1I7S672"/>
<evidence type="ECO:0000256" key="1">
    <source>
        <dbReference type="SAM" id="MobiDB-lite"/>
    </source>
</evidence>
<feature type="region of interest" description="Disordered" evidence="1">
    <location>
        <begin position="72"/>
        <end position="301"/>
    </location>
</feature>
<feature type="compositionally biased region" description="Low complexity" evidence="1">
    <location>
        <begin position="235"/>
        <end position="257"/>
    </location>
</feature>
<dbReference type="EMBL" id="CAJFCV020000001">
    <property type="protein sequence ID" value="CAG9081067.1"/>
    <property type="molecule type" value="Genomic_DNA"/>
</dbReference>
<dbReference type="EMBL" id="CAJFDI010000001">
    <property type="protein sequence ID" value="CAD5208331.1"/>
    <property type="molecule type" value="Genomic_DNA"/>
</dbReference>
<keyword evidence="2" id="KW-0812">Transmembrane</keyword>
<reference evidence="3" key="2">
    <citation type="submission" date="2020-09" db="EMBL/GenBank/DDBJ databases">
        <authorList>
            <person name="Kikuchi T."/>
        </authorList>
    </citation>
    <scope>NUCLEOTIDE SEQUENCE</scope>
    <source>
        <strain evidence="3">Ka4C1</strain>
    </source>
</reference>
<gene>
    <name evidence="3" type="ORF">BXYJ_LOCUS567</name>
</gene>
<feature type="compositionally biased region" description="Polar residues" evidence="1">
    <location>
        <begin position="258"/>
        <end position="279"/>
    </location>
</feature>
<evidence type="ECO:0000313" key="6">
    <source>
        <dbReference type="WBParaSite" id="BXY_0850800.1"/>
    </source>
</evidence>
<feature type="compositionally biased region" description="Polar residues" evidence="1">
    <location>
        <begin position="72"/>
        <end position="102"/>
    </location>
</feature>
<proteinExistence type="predicted"/>
<protein>
    <submittedName>
        <fullName evidence="3">(pine wood nematode) hypothetical protein</fullName>
    </submittedName>
</protein>
<feature type="compositionally biased region" description="Low complexity" evidence="1">
    <location>
        <begin position="155"/>
        <end position="182"/>
    </location>
</feature>
<dbReference type="OrthoDB" id="5819820at2759"/>
<feature type="compositionally biased region" description="Low complexity" evidence="1">
    <location>
        <begin position="198"/>
        <end position="218"/>
    </location>
</feature>
<dbReference type="SMR" id="A0A1I7S672"/>
<name>A0A1I7S672_BURXY</name>
<dbReference type="Proteomes" id="UP000582659">
    <property type="component" value="Unassembled WGS sequence"/>
</dbReference>
<sequence>MTPSTQRKIAIASGVVGVLVLFLAIWQRKRLHEQLQRRRTSWFGKTLQWLCPAATGYRLDGEHGATTSMRMNLSTEQESTTRSHSPPNSTFHDSSSTNITTPKSEKNVAPDETAKPREAGNMPATESSEIKTSESSASLGSSTASVSEPTVSGSTATPGEPITGAGPTATPGEPTTASASTANPGEPTTGSGPTAAPGEPATGSASTAAPPEPTAGSGLSATPGEPATGSGSTATPGEPTTGSFSTGTPGFATSTGSELSANDTLSNPENTQSARSPGASSLRLKARRPESSTDELTGDSDVLERHEMCDCQAVRDLPEIEDFEAVFEDGLVPDVRPTYVLPVQFSPYRPLNLTEPDEEEMKQDLSPAAITLGKKSHSKTNLLTPFRAILHCIVYASKHGYLIKELADNYSYLETS</sequence>